<dbReference type="InterPro" id="IPR007332">
    <property type="entry name" value="DUF411"/>
</dbReference>
<dbReference type="SUPFAM" id="SSF52833">
    <property type="entry name" value="Thioredoxin-like"/>
    <property type="match status" value="1"/>
</dbReference>
<sequence length="142" mass="15160">MVLGYFGWRAAAVDNRPVINGPLPKAVVYRSLTCGCCANFVSYLKSKGFEVETKLVETAERLKLGVPNSLGSCHTTQIGGYTVEGHVPVEAFAKLLNEKPAVAGIGMAGMPSGSPGMPGLKNEDFVISSFQEDGSTQEYMRL</sequence>
<evidence type="ECO:0000313" key="2">
    <source>
        <dbReference type="Proteomes" id="UP000177088"/>
    </source>
</evidence>
<name>A0A1F7U473_9BACT</name>
<protein>
    <recommendedName>
        <fullName evidence="3">CopG family transcriptional regulator</fullName>
    </recommendedName>
</protein>
<dbReference type="EMBL" id="MGEA01000070">
    <property type="protein sequence ID" value="OGL73073.1"/>
    <property type="molecule type" value="Genomic_DNA"/>
</dbReference>
<dbReference type="Pfam" id="PF04214">
    <property type="entry name" value="DUF411"/>
    <property type="match status" value="1"/>
</dbReference>
<comment type="caution">
    <text evidence="1">The sequence shown here is derived from an EMBL/GenBank/DDBJ whole genome shotgun (WGS) entry which is preliminary data.</text>
</comment>
<evidence type="ECO:0008006" key="3">
    <source>
        <dbReference type="Google" id="ProtNLM"/>
    </source>
</evidence>
<organism evidence="1 2">
    <name type="scientific">Candidatus Uhrbacteria bacterium RIFCSPHIGHO2_02_FULL_60_10</name>
    <dbReference type="NCBI Taxonomy" id="1802392"/>
    <lineage>
        <taxon>Bacteria</taxon>
        <taxon>Candidatus Uhriibacteriota</taxon>
    </lineage>
</organism>
<gene>
    <name evidence="1" type="ORF">A3C96_04135</name>
</gene>
<dbReference type="AlphaFoldDB" id="A0A1F7U473"/>
<reference evidence="1 2" key="1">
    <citation type="journal article" date="2016" name="Nat. Commun.">
        <title>Thousands of microbial genomes shed light on interconnected biogeochemical processes in an aquifer system.</title>
        <authorList>
            <person name="Anantharaman K."/>
            <person name="Brown C.T."/>
            <person name="Hug L.A."/>
            <person name="Sharon I."/>
            <person name="Castelle C.J."/>
            <person name="Probst A.J."/>
            <person name="Thomas B.C."/>
            <person name="Singh A."/>
            <person name="Wilkins M.J."/>
            <person name="Karaoz U."/>
            <person name="Brodie E.L."/>
            <person name="Williams K.H."/>
            <person name="Hubbard S.S."/>
            <person name="Banfield J.F."/>
        </authorList>
    </citation>
    <scope>NUCLEOTIDE SEQUENCE [LARGE SCALE GENOMIC DNA]</scope>
</reference>
<proteinExistence type="predicted"/>
<dbReference type="InterPro" id="IPR036249">
    <property type="entry name" value="Thioredoxin-like_sf"/>
</dbReference>
<evidence type="ECO:0000313" key="1">
    <source>
        <dbReference type="EMBL" id="OGL73073.1"/>
    </source>
</evidence>
<accession>A0A1F7U473</accession>
<dbReference type="Proteomes" id="UP000177088">
    <property type="component" value="Unassembled WGS sequence"/>
</dbReference>